<protein>
    <submittedName>
        <fullName evidence="1">Uncharacterized protein</fullName>
    </submittedName>
</protein>
<reference evidence="2" key="1">
    <citation type="journal article" date="2014" name="Science">
        <title>Ancient hybridizations among the ancestral genomes of bread wheat.</title>
        <authorList>
            <consortium name="International Wheat Genome Sequencing Consortium,"/>
            <person name="Marcussen T."/>
            <person name="Sandve S.R."/>
            <person name="Heier L."/>
            <person name="Spannagl M."/>
            <person name="Pfeifer M."/>
            <person name="Jakobsen K.S."/>
            <person name="Wulff B.B."/>
            <person name="Steuernagel B."/>
            <person name="Mayer K.F."/>
            <person name="Olsen O.A."/>
        </authorList>
    </citation>
    <scope>NUCLEOTIDE SEQUENCE [LARGE SCALE GENOMIC DNA]</scope>
    <source>
        <strain evidence="2">cv. AL8/78</strain>
    </source>
</reference>
<reference evidence="1" key="4">
    <citation type="submission" date="2019-03" db="UniProtKB">
        <authorList>
            <consortium name="EnsemblPlants"/>
        </authorList>
    </citation>
    <scope>IDENTIFICATION</scope>
</reference>
<dbReference type="Gramene" id="AET5Gv20088600.3">
    <property type="protein sequence ID" value="AET5Gv20088600.3"/>
    <property type="gene ID" value="AET5Gv20088600"/>
</dbReference>
<dbReference type="PANTHER" id="PTHR33917">
    <property type="entry name" value="PROTEIN EXECUTER 1, CHLOROPLASTIC"/>
    <property type="match status" value="1"/>
</dbReference>
<dbReference type="GO" id="GO:0010343">
    <property type="term" value="P:singlet oxygen-mediated programmed cell death"/>
    <property type="evidence" value="ECO:0007669"/>
    <property type="project" value="InterPro"/>
</dbReference>
<dbReference type="AlphaFoldDB" id="A0A453JJX7"/>
<accession>A0A453JJX7</accession>
<organism evidence="1 2">
    <name type="scientific">Aegilops tauschii subsp. strangulata</name>
    <name type="common">Goatgrass</name>
    <dbReference type="NCBI Taxonomy" id="200361"/>
    <lineage>
        <taxon>Eukaryota</taxon>
        <taxon>Viridiplantae</taxon>
        <taxon>Streptophyta</taxon>
        <taxon>Embryophyta</taxon>
        <taxon>Tracheophyta</taxon>
        <taxon>Spermatophyta</taxon>
        <taxon>Magnoliopsida</taxon>
        <taxon>Liliopsida</taxon>
        <taxon>Poales</taxon>
        <taxon>Poaceae</taxon>
        <taxon>BOP clade</taxon>
        <taxon>Pooideae</taxon>
        <taxon>Triticodae</taxon>
        <taxon>Triticeae</taxon>
        <taxon>Triticinae</taxon>
        <taxon>Aegilops</taxon>
    </lineage>
</organism>
<reference evidence="1" key="3">
    <citation type="journal article" date="2017" name="Nature">
        <title>Genome sequence of the progenitor of the wheat D genome Aegilops tauschii.</title>
        <authorList>
            <person name="Luo M.C."/>
            <person name="Gu Y.Q."/>
            <person name="Puiu D."/>
            <person name="Wang H."/>
            <person name="Twardziok S.O."/>
            <person name="Deal K.R."/>
            <person name="Huo N."/>
            <person name="Zhu T."/>
            <person name="Wang L."/>
            <person name="Wang Y."/>
            <person name="McGuire P.E."/>
            <person name="Liu S."/>
            <person name="Long H."/>
            <person name="Ramasamy R.K."/>
            <person name="Rodriguez J.C."/>
            <person name="Van S.L."/>
            <person name="Yuan L."/>
            <person name="Wang Z."/>
            <person name="Xia Z."/>
            <person name="Xiao L."/>
            <person name="Anderson O.D."/>
            <person name="Ouyang S."/>
            <person name="Liang Y."/>
            <person name="Zimin A.V."/>
            <person name="Pertea G."/>
            <person name="Qi P."/>
            <person name="Bennetzen J.L."/>
            <person name="Dai X."/>
            <person name="Dawson M.W."/>
            <person name="Muller H.G."/>
            <person name="Kugler K."/>
            <person name="Rivarola-Duarte L."/>
            <person name="Spannagl M."/>
            <person name="Mayer K.F.X."/>
            <person name="Lu F.H."/>
            <person name="Bevan M.W."/>
            <person name="Leroy P."/>
            <person name="Li P."/>
            <person name="You F.M."/>
            <person name="Sun Q."/>
            <person name="Liu Z."/>
            <person name="Lyons E."/>
            <person name="Wicker T."/>
            <person name="Salzberg S.L."/>
            <person name="Devos K.M."/>
            <person name="Dvorak J."/>
        </authorList>
    </citation>
    <scope>NUCLEOTIDE SEQUENCE [LARGE SCALE GENOMIC DNA]</scope>
    <source>
        <strain evidence="1">cv. AL8/78</strain>
    </source>
</reference>
<dbReference type="Proteomes" id="UP000015105">
    <property type="component" value="Chromosome 5D"/>
</dbReference>
<proteinExistence type="predicted"/>
<dbReference type="STRING" id="200361.A0A453JJX7"/>
<dbReference type="PANTHER" id="PTHR33917:SF2">
    <property type="entry name" value="PROTEIN EXECUTER 2, CHLOROPLASTIC"/>
    <property type="match status" value="1"/>
</dbReference>
<sequence length="117" mass="12849">VCLKKIHQRPIQISPPPPSPAACATPAATWPPLPVSRRCPPPLRRAHALPPRPQLLLRHFRCTASSPAASASVVSASPLAWDWTRWSRHFAAVDQAESYVSVLRFQLEVAVEGKDFA</sequence>
<name>A0A453JJX7_AEGTS</name>
<dbReference type="EnsemblPlants" id="AET5Gv20088600.3">
    <property type="protein sequence ID" value="AET5Gv20088600.3"/>
    <property type="gene ID" value="AET5Gv20088600"/>
</dbReference>
<reference evidence="1" key="5">
    <citation type="journal article" date="2021" name="G3 (Bethesda)">
        <title>Aegilops tauschii genome assembly Aet v5.0 features greater sequence contiguity and improved annotation.</title>
        <authorList>
            <person name="Wang L."/>
            <person name="Zhu T."/>
            <person name="Rodriguez J.C."/>
            <person name="Deal K.R."/>
            <person name="Dubcovsky J."/>
            <person name="McGuire P.E."/>
            <person name="Lux T."/>
            <person name="Spannagl M."/>
            <person name="Mayer K.F.X."/>
            <person name="Baldrich P."/>
            <person name="Meyers B.C."/>
            <person name="Huo N."/>
            <person name="Gu Y.Q."/>
            <person name="Zhou H."/>
            <person name="Devos K.M."/>
            <person name="Bennetzen J.L."/>
            <person name="Unver T."/>
            <person name="Budak H."/>
            <person name="Gulick P.J."/>
            <person name="Galiba G."/>
            <person name="Kalapos B."/>
            <person name="Nelson D.R."/>
            <person name="Li P."/>
            <person name="You F.M."/>
            <person name="Luo M.C."/>
            <person name="Dvorak J."/>
        </authorList>
    </citation>
    <scope>NUCLEOTIDE SEQUENCE [LARGE SCALE GENOMIC DNA]</scope>
    <source>
        <strain evidence="1">cv. AL8/78</strain>
    </source>
</reference>
<evidence type="ECO:0000313" key="1">
    <source>
        <dbReference type="EnsemblPlants" id="AET5Gv20088600.3"/>
    </source>
</evidence>
<dbReference type="GO" id="GO:0042651">
    <property type="term" value="C:thylakoid membrane"/>
    <property type="evidence" value="ECO:0007669"/>
    <property type="project" value="TreeGrafter"/>
</dbReference>
<keyword evidence="2" id="KW-1185">Reference proteome</keyword>
<evidence type="ECO:0000313" key="2">
    <source>
        <dbReference type="Proteomes" id="UP000015105"/>
    </source>
</evidence>
<reference evidence="2" key="2">
    <citation type="journal article" date="2017" name="Nat. Plants">
        <title>The Aegilops tauschii genome reveals multiple impacts of transposons.</title>
        <authorList>
            <person name="Zhao G."/>
            <person name="Zou C."/>
            <person name="Li K."/>
            <person name="Wang K."/>
            <person name="Li T."/>
            <person name="Gao L."/>
            <person name="Zhang X."/>
            <person name="Wang H."/>
            <person name="Yang Z."/>
            <person name="Liu X."/>
            <person name="Jiang W."/>
            <person name="Mao L."/>
            <person name="Kong X."/>
            <person name="Jiao Y."/>
            <person name="Jia J."/>
        </authorList>
    </citation>
    <scope>NUCLEOTIDE SEQUENCE [LARGE SCALE GENOMIC DNA]</scope>
    <source>
        <strain evidence="2">cv. AL8/78</strain>
    </source>
</reference>
<dbReference type="InterPro" id="IPR044680">
    <property type="entry name" value="EX1/2"/>
</dbReference>